<feature type="region of interest" description="Disordered" evidence="1">
    <location>
        <begin position="1"/>
        <end position="76"/>
    </location>
</feature>
<dbReference type="OrthoDB" id="41443at2759"/>
<keyword evidence="2" id="KW-0472">Membrane</keyword>
<sequence>MPVDEEKALHAGPQSSPLNSPLDENPRKSLTSNIPLSSATMLPHIQPSTRASVRQQSQTDIATSSSVKNKQPKPPPKLLHPILNNVPIHIRFGLNGFLTNVLFMIAYNFAVVRFEHMASSSTIYAAVYLIFIPVTHACISLLVFGWPERYLRSLMSNAPVGLTAIVLGAALTAYLDEIEFNRWVADAVVEYWKLLGYKIESLPPMDQGPVDQGNGSNGNNNSGGGKSGEFYSSIFVLIVTGIWTFVLSVFVNAPQESLEKKEL</sequence>
<reference evidence="3" key="2">
    <citation type="submission" date="2021-04" db="EMBL/GenBank/DDBJ databases">
        <authorList>
            <person name="Podell S."/>
        </authorList>
    </citation>
    <scope>NUCLEOTIDE SEQUENCE</scope>
    <source>
        <strain evidence="3">Hildebrandi</strain>
    </source>
</reference>
<organism evidence="3 4">
    <name type="scientific">Nitzschia inconspicua</name>
    <dbReference type="NCBI Taxonomy" id="303405"/>
    <lineage>
        <taxon>Eukaryota</taxon>
        <taxon>Sar</taxon>
        <taxon>Stramenopiles</taxon>
        <taxon>Ochrophyta</taxon>
        <taxon>Bacillariophyta</taxon>
        <taxon>Bacillariophyceae</taxon>
        <taxon>Bacillariophycidae</taxon>
        <taxon>Bacillariales</taxon>
        <taxon>Bacillariaceae</taxon>
        <taxon>Nitzschia</taxon>
    </lineage>
</organism>
<feature type="transmembrane region" description="Helical" evidence="2">
    <location>
        <begin position="123"/>
        <end position="146"/>
    </location>
</feature>
<evidence type="ECO:0000313" key="3">
    <source>
        <dbReference type="EMBL" id="KAG7362219.1"/>
    </source>
</evidence>
<keyword evidence="2" id="KW-0812">Transmembrane</keyword>
<evidence type="ECO:0000313" key="4">
    <source>
        <dbReference type="Proteomes" id="UP000693970"/>
    </source>
</evidence>
<keyword evidence="2" id="KW-1133">Transmembrane helix</keyword>
<gene>
    <name evidence="3" type="ORF">IV203_025885</name>
</gene>
<proteinExistence type="predicted"/>
<comment type="caution">
    <text evidence="3">The sequence shown here is derived from an EMBL/GenBank/DDBJ whole genome shotgun (WGS) entry which is preliminary data.</text>
</comment>
<reference evidence="3" key="1">
    <citation type="journal article" date="2021" name="Sci. Rep.">
        <title>Diploid genomic architecture of Nitzschia inconspicua, an elite biomass production diatom.</title>
        <authorList>
            <person name="Oliver A."/>
            <person name="Podell S."/>
            <person name="Pinowska A."/>
            <person name="Traller J.C."/>
            <person name="Smith S.R."/>
            <person name="McClure R."/>
            <person name="Beliaev A."/>
            <person name="Bohutskyi P."/>
            <person name="Hill E.A."/>
            <person name="Rabines A."/>
            <person name="Zheng H."/>
            <person name="Allen L.Z."/>
            <person name="Kuo A."/>
            <person name="Grigoriev I.V."/>
            <person name="Allen A.E."/>
            <person name="Hazlebeck D."/>
            <person name="Allen E.E."/>
        </authorList>
    </citation>
    <scope>NUCLEOTIDE SEQUENCE</scope>
    <source>
        <strain evidence="3">Hildebrandi</strain>
    </source>
</reference>
<feature type="compositionally biased region" description="Polar residues" evidence="1">
    <location>
        <begin position="28"/>
        <end position="67"/>
    </location>
</feature>
<feature type="transmembrane region" description="Helical" evidence="2">
    <location>
        <begin position="92"/>
        <end position="111"/>
    </location>
</feature>
<feature type="transmembrane region" description="Helical" evidence="2">
    <location>
        <begin position="158"/>
        <end position="175"/>
    </location>
</feature>
<keyword evidence="4" id="KW-1185">Reference proteome</keyword>
<accession>A0A9K3PYW7</accession>
<name>A0A9K3PYW7_9STRA</name>
<dbReference type="AlphaFoldDB" id="A0A9K3PYW7"/>
<evidence type="ECO:0000256" key="2">
    <source>
        <dbReference type="SAM" id="Phobius"/>
    </source>
</evidence>
<dbReference type="Proteomes" id="UP000693970">
    <property type="component" value="Unassembled WGS sequence"/>
</dbReference>
<evidence type="ECO:0000256" key="1">
    <source>
        <dbReference type="SAM" id="MobiDB-lite"/>
    </source>
</evidence>
<dbReference type="EMBL" id="JAGRRH010000012">
    <property type="protein sequence ID" value="KAG7362219.1"/>
    <property type="molecule type" value="Genomic_DNA"/>
</dbReference>
<feature type="transmembrane region" description="Helical" evidence="2">
    <location>
        <begin position="230"/>
        <end position="251"/>
    </location>
</feature>
<protein>
    <submittedName>
        <fullName evidence="3">Uncharacterized protein</fullName>
    </submittedName>
</protein>